<comment type="caution">
    <text evidence="2">The sequence shown here is derived from an EMBL/GenBank/DDBJ whole genome shotgun (WGS) entry which is preliminary data.</text>
</comment>
<dbReference type="EMBL" id="MU855838">
    <property type="protein sequence ID" value="KAK3899061.1"/>
    <property type="molecule type" value="Genomic_DNA"/>
</dbReference>
<keyword evidence="3" id="KW-1185">Reference proteome</keyword>
<evidence type="ECO:0000256" key="1">
    <source>
        <dbReference type="SAM" id="SignalP"/>
    </source>
</evidence>
<name>A0AAN6RR30_9PEZI</name>
<organism evidence="2 3">
    <name type="scientific">Staphylotrichum tortipilum</name>
    <dbReference type="NCBI Taxonomy" id="2831512"/>
    <lineage>
        <taxon>Eukaryota</taxon>
        <taxon>Fungi</taxon>
        <taxon>Dikarya</taxon>
        <taxon>Ascomycota</taxon>
        <taxon>Pezizomycotina</taxon>
        <taxon>Sordariomycetes</taxon>
        <taxon>Sordariomycetidae</taxon>
        <taxon>Sordariales</taxon>
        <taxon>Chaetomiaceae</taxon>
        <taxon>Staphylotrichum</taxon>
    </lineage>
</organism>
<sequence length="343" mass="33203">MKPSLAFLLPAVGLASARAGTLTGRQVNSTGSEVSSIGVNSVQGADVGPISLAGLGLDNLAGLNVNGLNLGGVDLGNQNLVAEAILAMLGSVCLGNSLSLNNILSFGFNNDIDLFFQLAQLMQLQQLGFLDVGGIQSLFNTGLVLGGFNLGVFKREIASARKTMKRTKLRRGQPAKRQQCAPGTGVDAVGNAGGLSQVGGAVTAPAASAGGFTIATAPAESTFVTSTSAAAIAAPAATVATTSTVAAVATPATTSTSSTTNAVAAVATSPVAAAEPPLSLSVAASVISPIASSVTPAAAAAASTTAAAAAVESAAVAAPEAASTAVATDAVGGGVDNLSDLTR</sequence>
<accession>A0AAN6RR30</accession>
<evidence type="ECO:0000313" key="2">
    <source>
        <dbReference type="EMBL" id="KAK3899061.1"/>
    </source>
</evidence>
<proteinExistence type="predicted"/>
<reference evidence="2" key="2">
    <citation type="submission" date="2023-05" db="EMBL/GenBank/DDBJ databases">
        <authorList>
            <consortium name="Lawrence Berkeley National Laboratory"/>
            <person name="Steindorff A."/>
            <person name="Hensen N."/>
            <person name="Bonometti L."/>
            <person name="Westerberg I."/>
            <person name="Brannstrom I.O."/>
            <person name="Guillou S."/>
            <person name="Cros-Aarteil S."/>
            <person name="Calhoun S."/>
            <person name="Haridas S."/>
            <person name="Kuo A."/>
            <person name="Mondo S."/>
            <person name="Pangilinan J."/>
            <person name="Riley R."/>
            <person name="Labutti K."/>
            <person name="Andreopoulos B."/>
            <person name="Lipzen A."/>
            <person name="Chen C."/>
            <person name="Yanf M."/>
            <person name="Daum C."/>
            <person name="Ng V."/>
            <person name="Clum A."/>
            <person name="Ohm R."/>
            <person name="Martin F."/>
            <person name="Silar P."/>
            <person name="Natvig D."/>
            <person name="Lalanne C."/>
            <person name="Gautier V."/>
            <person name="Ament-Velasquez S.L."/>
            <person name="Kruys A."/>
            <person name="Hutchinson M.I."/>
            <person name="Powell A.J."/>
            <person name="Barry K."/>
            <person name="Miller A.N."/>
            <person name="Grigoriev I.V."/>
            <person name="Debuchy R."/>
            <person name="Gladieux P."/>
            <person name="Thoren M.H."/>
            <person name="Johannesson H."/>
        </authorList>
    </citation>
    <scope>NUCLEOTIDE SEQUENCE</scope>
    <source>
        <strain evidence="2">CBS 103.79</strain>
    </source>
</reference>
<keyword evidence="1" id="KW-0732">Signal</keyword>
<gene>
    <name evidence="2" type="ORF">C8A05DRAFT_37327</name>
</gene>
<protein>
    <submittedName>
        <fullName evidence="2">Uncharacterized protein</fullName>
    </submittedName>
</protein>
<dbReference type="AlphaFoldDB" id="A0AAN6RR30"/>
<dbReference type="Proteomes" id="UP001303889">
    <property type="component" value="Unassembled WGS sequence"/>
</dbReference>
<feature type="chain" id="PRO_5042837816" evidence="1">
    <location>
        <begin position="20"/>
        <end position="343"/>
    </location>
</feature>
<reference evidence="2" key="1">
    <citation type="journal article" date="2023" name="Mol. Phylogenet. Evol.">
        <title>Genome-scale phylogeny and comparative genomics of the fungal order Sordariales.</title>
        <authorList>
            <person name="Hensen N."/>
            <person name="Bonometti L."/>
            <person name="Westerberg I."/>
            <person name="Brannstrom I.O."/>
            <person name="Guillou S."/>
            <person name="Cros-Aarteil S."/>
            <person name="Calhoun S."/>
            <person name="Haridas S."/>
            <person name="Kuo A."/>
            <person name="Mondo S."/>
            <person name="Pangilinan J."/>
            <person name="Riley R."/>
            <person name="LaButti K."/>
            <person name="Andreopoulos B."/>
            <person name="Lipzen A."/>
            <person name="Chen C."/>
            <person name="Yan M."/>
            <person name="Daum C."/>
            <person name="Ng V."/>
            <person name="Clum A."/>
            <person name="Steindorff A."/>
            <person name="Ohm R.A."/>
            <person name="Martin F."/>
            <person name="Silar P."/>
            <person name="Natvig D.O."/>
            <person name="Lalanne C."/>
            <person name="Gautier V."/>
            <person name="Ament-Velasquez S.L."/>
            <person name="Kruys A."/>
            <person name="Hutchinson M.I."/>
            <person name="Powell A.J."/>
            <person name="Barry K."/>
            <person name="Miller A.N."/>
            <person name="Grigoriev I.V."/>
            <person name="Debuchy R."/>
            <person name="Gladieux P."/>
            <person name="Hiltunen Thoren M."/>
            <person name="Johannesson H."/>
        </authorList>
    </citation>
    <scope>NUCLEOTIDE SEQUENCE</scope>
    <source>
        <strain evidence="2">CBS 103.79</strain>
    </source>
</reference>
<feature type="signal peptide" evidence="1">
    <location>
        <begin position="1"/>
        <end position="19"/>
    </location>
</feature>
<evidence type="ECO:0000313" key="3">
    <source>
        <dbReference type="Proteomes" id="UP001303889"/>
    </source>
</evidence>